<keyword evidence="1" id="KW-0472">Membrane</keyword>
<dbReference type="AlphaFoldDB" id="A0AA38J9Z2"/>
<sequence>MKVAVVGSGVSGLAATWLLNEHSDHEVHLYEADNRPGGHANTVRFPSKQGVNVDSGFIVFNPCTYPNFLRFLKRYPEIPVAPTEMTFSVSRDHGKFEWAGDTIFTVFCQPRRLIDPNMWRMLYDVLRFNASAQRLVAQWNSGAVDLIGISIGEYLNKEGYSQSFQDNYLIPMTAAIWSTPPDKCALDFPARTLMQFMHNHHLLQITGKPSWLTIPGGSQQYVKTILSSLPDSQLYLSTPVTSIRNNGSSLELATSSGQTSTYDHVILACHSDTALSILRTGGDVTKDEETILGMFEWNKNAVVVHNDIQLMPKARSAWSCWNYLTYSEVDEKGNRQANRDRVSLTYGMNDLQHISEKEHGPVLVTLNPPFEPASNFGRYSYDHPVLDGKAVQAQNLMSQIQGKRNISYAGAYLKYGFHEDGFTSGLLAATAYAPALKPTVHLPFDIQYAEDRAGKGSCGTYHSTGSSAGIVAWLALFFDILEYTGLRGVVGFVLGTGLACIVRVLSICGFNLEL</sequence>
<dbReference type="InterPro" id="IPR036188">
    <property type="entry name" value="FAD/NAD-bd_sf"/>
</dbReference>
<feature type="transmembrane region" description="Helical" evidence="1">
    <location>
        <begin position="488"/>
        <end position="512"/>
    </location>
</feature>
<organism evidence="3 4">
    <name type="scientific">Lentinula guzmanii</name>
    <dbReference type="NCBI Taxonomy" id="2804957"/>
    <lineage>
        <taxon>Eukaryota</taxon>
        <taxon>Fungi</taxon>
        <taxon>Dikarya</taxon>
        <taxon>Basidiomycota</taxon>
        <taxon>Agaricomycotina</taxon>
        <taxon>Agaricomycetes</taxon>
        <taxon>Agaricomycetidae</taxon>
        <taxon>Agaricales</taxon>
        <taxon>Marasmiineae</taxon>
        <taxon>Omphalotaceae</taxon>
        <taxon>Lentinula</taxon>
    </lineage>
</organism>
<evidence type="ECO:0000259" key="2">
    <source>
        <dbReference type="Pfam" id="PF01593"/>
    </source>
</evidence>
<gene>
    <name evidence="3" type="ORF">DFJ43DRAFT_444015</name>
</gene>
<accession>A0AA38J9Z2</accession>
<proteinExistence type="predicted"/>
<name>A0AA38J9Z2_9AGAR</name>
<keyword evidence="1" id="KW-0812">Transmembrane</keyword>
<dbReference type="Gene3D" id="3.50.50.60">
    <property type="entry name" value="FAD/NAD(P)-binding domain"/>
    <property type="match status" value="1"/>
</dbReference>
<reference evidence="3" key="1">
    <citation type="submission" date="2022-08" db="EMBL/GenBank/DDBJ databases">
        <authorList>
            <consortium name="DOE Joint Genome Institute"/>
            <person name="Min B."/>
            <person name="Sierra-Patev S."/>
            <person name="Naranjo-Ortiz M."/>
            <person name="Looney B."/>
            <person name="Konkel Z."/>
            <person name="Slot J.C."/>
            <person name="Sakamoto Y."/>
            <person name="Steenwyk J.L."/>
            <person name="Rokas A."/>
            <person name="Carro J."/>
            <person name="Camarero S."/>
            <person name="Ferreira P."/>
            <person name="Molpeceres G."/>
            <person name="Ruiz-duenas F.J."/>
            <person name="Serrano A."/>
            <person name="Henrissat B."/>
            <person name="Drula E."/>
            <person name="Hughes K.W."/>
            <person name="Mata J.L."/>
            <person name="Ishikawa N.K."/>
            <person name="Vargas-Isla R."/>
            <person name="Ushijima S."/>
            <person name="Smith C.A."/>
            <person name="Ahrendt S."/>
            <person name="Andreopoulos W."/>
            <person name="He G."/>
            <person name="LaButti K."/>
            <person name="Lipzen A."/>
            <person name="Ng V."/>
            <person name="Riley R."/>
            <person name="Sandor L."/>
            <person name="Barry K."/>
            <person name="Martinez A.T."/>
            <person name="Xiao Y."/>
            <person name="Gibbons J.G."/>
            <person name="Terashima K."/>
            <person name="Hibbett D.S."/>
            <person name="Grigoriev I.V."/>
        </authorList>
    </citation>
    <scope>NUCLEOTIDE SEQUENCE</scope>
    <source>
        <strain evidence="3">ET3784</strain>
    </source>
</reference>
<comment type="caution">
    <text evidence="3">The sequence shown here is derived from an EMBL/GenBank/DDBJ whole genome shotgun (WGS) entry which is preliminary data.</text>
</comment>
<dbReference type="Pfam" id="PF01593">
    <property type="entry name" value="Amino_oxidase"/>
    <property type="match status" value="1"/>
</dbReference>
<feature type="domain" description="Amine oxidase" evidence="2">
    <location>
        <begin position="10"/>
        <end position="275"/>
    </location>
</feature>
<dbReference type="EMBL" id="JANVFO010000033">
    <property type="protein sequence ID" value="KAJ3731034.1"/>
    <property type="molecule type" value="Genomic_DNA"/>
</dbReference>
<evidence type="ECO:0000313" key="4">
    <source>
        <dbReference type="Proteomes" id="UP001176059"/>
    </source>
</evidence>
<keyword evidence="1" id="KW-1133">Transmembrane helix</keyword>
<reference evidence="3" key="2">
    <citation type="journal article" date="2023" name="Proc. Natl. Acad. Sci. U.S.A.">
        <title>A global phylogenomic analysis of the shiitake genus Lentinula.</title>
        <authorList>
            <person name="Sierra-Patev S."/>
            <person name="Min B."/>
            <person name="Naranjo-Ortiz M."/>
            <person name="Looney B."/>
            <person name="Konkel Z."/>
            <person name="Slot J.C."/>
            <person name="Sakamoto Y."/>
            <person name="Steenwyk J.L."/>
            <person name="Rokas A."/>
            <person name="Carro J."/>
            <person name="Camarero S."/>
            <person name="Ferreira P."/>
            <person name="Molpeceres G."/>
            <person name="Ruiz-Duenas F.J."/>
            <person name="Serrano A."/>
            <person name="Henrissat B."/>
            <person name="Drula E."/>
            <person name="Hughes K.W."/>
            <person name="Mata J.L."/>
            <person name="Ishikawa N.K."/>
            <person name="Vargas-Isla R."/>
            <person name="Ushijima S."/>
            <person name="Smith C.A."/>
            <person name="Donoghue J."/>
            <person name="Ahrendt S."/>
            <person name="Andreopoulos W."/>
            <person name="He G."/>
            <person name="LaButti K."/>
            <person name="Lipzen A."/>
            <person name="Ng V."/>
            <person name="Riley R."/>
            <person name="Sandor L."/>
            <person name="Barry K."/>
            <person name="Martinez A.T."/>
            <person name="Xiao Y."/>
            <person name="Gibbons J.G."/>
            <person name="Terashima K."/>
            <person name="Grigoriev I.V."/>
            <person name="Hibbett D."/>
        </authorList>
    </citation>
    <scope>NUCLEOTIDE SEQUENCE</scope>
    <source>
        <strain evidence="3">ET3784</strain>
    </source>
</reference>
<dbReference type="InterPro" id="IPR050464">
    <property type="entry name" value="Zeta_carotene_desat/Oxidored"/>
</dbReference>
<dbReference type="GO" id="GO:0016491">
    <property type="term" value="F:oxidoreductase activity"/>
    <property type="evidence" value="ECO:0007669"/>
    <property type="project" value="InterPro"/>
</dbReference>
<dbReference type="Proteomes" id="UP001176059">
    <property type="component" value="Unassembled WGS sequence"/>
</dbReference>
<evidence type="ECO:0000256" key="1">
    <source>
        <dbReference type="SAM" id="Phobius"/>
    </source>
</evidence>
<dbReference type="PANTHER" id="PTHR42923">
    <property type="entry name" value="PROTOPORPHYRINOGEN OXIDASE"/>
    <property type="match status" value="1"/>
</dbReference>
<evidence type="ECO:0000313" key="3">
    <source>
        <dbReference type="EMBL" id="KAJ3731034.1"/>
    </source>
</evidence>
<dbReference type="PANTHER" id="PTHR42923:SF17">
    <property type="entry name" value="AMINE OXIDASE DOMAIN-CONTAINING PROTEIN"/>
    <property type="match status" value="1"/>
</dbReference>
<keyword evidence="4" id="KW-1185">Reference proteome</keyword>
<protein>
    <submittedName>
        <fullName evidence="3">FAD/NAD(P)-binding domain-containing protein</fullName>
    </submittedName>
</protein>
<dbReference type="SUPFAM" id="SSF51905">
    <property type="entry name" value="FAD/NAD(P)-binding domain"/>
    <property type="match status" value="1"/>
</dbReference>
<dbReference type="InterPro" id="IPR002937">
    <property type="entry name" value="Amino_oxidase"/>
</dbReference>